<evidence type="ECO:0000259" key="5">
    <source>
        <dbReference type="Pfam" id="PF21413"/>
    </source>
</evidence>
<evidence type="ECO:0000256" key="3">
    <source>
        <dbReference type="SAM" id="MobiDB-lite"/>
    </source>
</evidence>
<evidence type="ECO:0000313" key="6">
    <source>
        <dbReference type="Ensembl" id="ENSCCRP00000112761.1"/>
    </source>
</evidence>
<dbReference type="Proteomes" id="UP001108240">
    <property type="component" value="Unplaced"/>
</dbReference>
<dbReference type="AlphaFoldDB" id="A0A9J7Y1E2"/>
<dbReference type="InterPro" id="IPR048696">
    <property type="entry name" value="SHQ1-like_CS"/>
</dbReference>
<evidence type="ECO:0000256" key="1">
    <source>
        <dbReference type="ARBA" id="ARBA00005607"/>
    </source>
</evidence>
<proteinExistence type="inferred from homology"/>
<reference evidence="6" key="1">
    <citation type="submission" date="2025-08" db="UniProtKB">
        <authorList>
            <consortium name="Ensembl"/>
        </authorList>
    </citation>
    <scope>IDENTIFICATION</scope>
</reference>
<feature type="domain" description="Shq1 C-terminal" evidence="4">
    <location>
        <begin position="198"/>
        <end position="381"/>
    </location>
</feature>
<dbReference type="GO" id="GO:0051082">
    <property type="term" value="F:unfolded protein binding"/>
    <property type="evidence" value="ECO:0007669"/>
    <property type="project" value="TreeGrafter"/>
</dbReference>
<dbReference type="Pfam" id="PF04925">
    <property type="entry name" value="SHQ1"/>
    <property type="match status" value="1"/>
</dbReference>
<dbReference type="PANTHER" id="PTHR12967">
    <property type="entry name" value="PROTEIN SHQ1 HOMOLOG"/>
    <property type="match status" value="1"/>
</dbReference>
<sequence length="523" mass="60287">RTSEFDPYFLRLTLPGRIVEDGREKASFDIDKACVYVLGLFTLHVPKETAGQHFEGLEMLTSLLAPKGSRSAKPLMEDTEACCGGCEEEDEDEEFDWQIEQEVYTEYPADTLKEYHKYGFGNLRSGVFTGLQEELNEVIDVKDPDNTAPELRRRNRLDAETTIFCADHYLVNLCEYEEETRKLLKFKPWWRKLSPDPSTHSDTSITFTEEEKEQMRKFTNRSYLLDKKARFHAWLGLVDIVLAYVYDVRTTEGEHNVESAWTIRKLSGTLSWLEIYHSVQDVLVSFGRRTLCYPLSRHFSLITRAVKDVACIFQSGKACVLKCLLAIHKIFRENDPAYILNDLYITDYCIWIQRVKSKHVLVLAESLHNAKLQKNHLALELEILEQAAELELKEEDDEQEEEEEESEEKQPEETQPEERTGNNQTALRPFEPQVSCEVLKVDAVTEASLLHVELQPGGGEPQQPRPLIEELGERLEAGLTIQEDVPRERRSISGKGKRLLLLTVGKDRPKWAHYCLDITIPSF</sequence>
<dbReference type="GeneTree" id="ENSGT00390000007605"/>
<feature type="compositionally biased region" description="Acidic residues" evidence="3">
    <location>
        <begin position="392"/>
        <end position="407"/>
    </location>
</feature>
<organism evidence="6 7">
    <name type="scientific">Cyprinus carpio carpio</name>
    <dbReference type="NCBI Taxonomy" id="630221"/>
    <lineage>
        <taxon>Eukaryota</taxon>
        <taxon>Metazoa</taxon>
        <taxon>Chordata</taxon>
        <taxon>Craniata</taxon>
        <taxon>Vertebrata</taxon>
        <taxon>Euteleostomi</taxon>
        <taxon>Actinopterygii</taxon>
        <taxon>Neopterygii</taxon>
        <taxon>Teleostei</taxon>
        <taxon>Ostariophysi</taxon>
        <taxon>Cypriniformes</taxon>
        <taxon>Cyprinidae</taxon>
        <taxon>Cyprininae</taxon>
        <taxon>Cyprinus</taxon>
    </lineage>
</organism>
<reference evidence="6" key="2">
    <citation type="submission" date="2025-09" db="UniProtKB">
        <authorList>
            <consortium name="Ensembl"/>
        </authorList>
    </citation>
    <scope>IDENTIFICATION</scope>
</reference>
<feature type="region of interest" description="Disordered" evidence="3">
    <location>
        <begin position="392"/>
        <end position="427"/>
    </location>
</feature>
<protein>
    <recommendedName>
        <fullName evidence="2">Protein SHQ1 homolog</fullName>
    </recommendedName>
</protein>
<dbReference type="OMA" id="ASEFNVY"/>
<name>A0A9J7Y1E2_CYPCA</name>
<dbReference type="PANTHER" id="PTHR12967:SF0">
    <property type="entry name" value="PROTEIN SHQ1 HOMOLOG"/>
    <property type="match status" value="1"/>
</dbReference>
<dbReference type="InterPro" id="IPR008978">
    <property type="entry name" value="HSP20-like_chaperone"/>
</dbReference>
<dbReference type="Gene3D" id="2.60.40.790">
    <property type="match status" value="1"/>
</dbReference>
<dbReference type="InterPro" id="IPR039742">
    <property type="entry name" value="Shq1"/>
</dbReference>
<evidence type="ECO:0000256" key="2">
    <source>
        <dbReference type="ARBA" id="ARBA00013750"/>
    </source>
</evidence>
<dbReference type="GO" id="GO:0005737">
    <property type="term" value="C:cytoplasm"/>
    <property type="evidence" value="ECO:0007669"/>
    <property type="project" value="TreeGrafter"/>
</dbReference>
<dbReference type="InterPro" id="IPR007009">
    <property type="entry name" value="Shq1_C"/>
</dbReference>
<accession>A0A9J7Y1E2</accession>
<comment type="similarity">
    <text evidence="1">Belongs to the SHQ1 family.</text>
</comment>
<dbReference type="Pfam" id="PF21413">
    <property type="entry name" value="SHQ1-like_CS"/>
    <property type="match status" value="1"/>
</dbReference>
<feature type="compositionally biased region" description="Basic and acidic residues" evidence="3">
    <location>
        <begin position="408"/>
        <end position="420"/>
    </location>
</feature>
<keyword evidence="7" id="KW-1185">Reference proteome</keyword>
<evidence type="ECO:0000313" key="7">
    <source>
        <dbReference type="Proteomes" id="UP001108240"/>
    </source>
</evidence>
<dbReference type="Ensembl" id="ENSCCRT00000201053.1">
    <property type="protein sequence ID" value="ENSCCRP00000112761.1"/>
    <property type="gene ID" value="ENSCCRG00000060346.1"/>
</dbReference>
<feature type="domain" description="SHQ1-like CS" evidence="5">
    <location>
        <begin position="5"/>
        <end position="64"/>
    </location>
</feature>
<evidence type="ECO:0000259" key="4">
    <source>
        <dbReference type="Pfam" id="PF04925"/>
    </source>
</evidence>
<dbReference type="GO" id="GO:0005654">
    <property type="term" value="C:nucleoplasm"/>
    <property type="evidence" value="ECO:0007669"/>
    <property type="project" value="TreeGrafter"/>
</dbReference>
<dbReference type="GO" id="GO:0000493">
    <property type="term" value="P:box H/ACA snoRNP assembly"/>
    <property type="evidence" value="ECO:0007669"/>
    <property type="project" value="InterPro"/>
</dbReference>